<comment type="caution">
    <text evidence="2">The sequence shown here is derived from an EMBL/GenBank/DDBJ whole genome shotgun (WGS) entry which is preliminary data.</text>
</comment>
<gene>
    <name evidence="2" type="ORF">B0J12DRAFT_696191</name>
</gene>
<keyword evidence="3" id="KW-1185">Reference proteome</keyword>
<accession>A0ABQ8GN40</accession>
<evidence type="ECO:0000313" key="2">
    <source>
        <dbReference type="EMBL" id="KAH7060862.1"/>
    </source>
</evidence>
<evidence type="ECO:0000313" key="3">
    <source>
        <dbReference type="Proteomes" id="UP000774617"/>
    </source>
</evidence>
<feature type="region of interest" description="Disordered" evidence="1">
    <location>
        <begin position="111"/>
        <end position="132"/>
    </location>
</feature>
<dbReference type="EMBL" id="JAGTJR010000005">
    <property type="protein sequence ID" value="KAH7060862.1"/>
    <property type="molecule type" value="Genomic_DNA"/>
</dbReference>
<protein>
    <submittedName>
        <fullName evidence="2">Uncharacterized protein</fullName>
    </submittedName>
</protein>
<evidence type="ECO:0000256" key="1">
    <source>
        <dbReference type="SAM" id="MobiDB-lite"/>
    </source>
</evidence>
<organism evidence="2 3">
    <name type="scientific">Macrophomina phaseolina</name>
    <dbReference type="NCBI Taxonomy" id="35725"/>
    <lineage>
        <taxon>Eukaryota</taxon>
        <taxon>Fungi</taxon>
        <taxon>Dikarya</taxon>
        <taxon>Ascomycota</taxon>
        <taxon>Pezizomycotina</taxon>
        <taxon>Dothideomycetes</taxon>
        <taxon>Dothideomycetes incertae sedis</taxon>
        <taxon>Botryosphaeriales</taxon>
        <taxon>Botryosphaeriaceae</taxon>
        <taxon>Macrophomina</taxon>
    </lineage>
</organism>
<reference evidence="2 3" key="1">
    <citation type="journal article" date="2021" name="Nat. Commun.">
        <title>Genetic determinants of endophytism in the Arabidopsis root mycobiome.</title>
        <authorList>
            <person name="Mesny F."/>
            <person name="Miyauchi S."/>
            <person name="Thiergart T."/>
            <person name="Pickel B."/>
            <person name="Atanasova L."/>
            <person name="Karlsson M."/>
            <person name="Huettel B."/>
            <person name="Barry K.W."/>
            <person name="Haridas S."/>
            <person name="Chen C."/>
            <person name="Bauer D."/>
            <person name="Andreopoulos W."/>
            <person name="Pangilinan J."/>
            <person name="LaButti K."/>
            <person name="Riley R."/>
            <person name="Lipzen A."/>
            <person name="Clum A."/>
            <person name="Drula E."/>
            <person name="Henrissat B."/>
            <person name="Kohler A."/>
            <person name="Grigoriev I.V."/>
            <person name="Martin F.M."/>
            <person name="Hacquard S."/>
        </authorList>
    </citation>
    <scope>NUCLEOTIDE SEQUENCE [LARGE SCALE GENOMIC DNA]</scope>
    <source>
        <strain evidence="2 3">MPI-SDFR-AT-0080</strain>
    </source>
</reference>
<feature type="region of interest" description="Disordered" evidence="1">
    <location>
        <begin position="232"/>
        <end position="253"/>
    </location>
</feature>
<sequence length="253" mass="27002">MRLDGGRTARRADARGGLGLVRSYCGKMHSQLRPTVSCREEPSFVACAEEWTTSSFQKVRPVRYTRNDSGALGSAGGQREIDGLMYVEHRLGQARALRALEGVYTARSRPRAGSFETGTHHQRAAPTGGGVPVAANSTTAARALRSAAVVIWAEDFDATRGCAGWELRPAGPARFRRPRTSGAGGGFERSLPKGVRQALTRAEDPSPSPAVPFASALSRSCHHHIGPTCVAASQPCRPPRQCLTSCPSRVAAR</sequence>
<proteinExistence type="predicted"/>
<dbReference type="Proteomes" id="UP000774617">
    <property type="component" value="Unassembled WGS sequence"/>
</dbReference>
<name>A0ABQ8GN40_9PEZI</name>